<reference evidence="6" key="1">
    <citation type="journal article" date="2013" name="Nature">
        <title>Pan genome of the phytoplankton Emiliania underpins its global distribution.</title>
        <authorList>
            <person name="Read B.A."/>
            <person name="Kegel J."/>
            <person name="Klute M.J."/>
            <person name="Kuo A."/>
            <person name="Lefebvre S.C."/>
            <person name="Maumus F."/>
            <person name="Mayer C."/>
            <person name="Miller J."/>
            <person name="Monier A."/>
            <person name="Salamov A."/>
            <person name="Young J."/>
            <person name="Aguilar M."/>
            <person name="Claverie J.M."/>
            <person name="Frickenhaus S."/>
            <person name="Gonzalez K."/>
            <person name="Herman E.K."/>
            <person name="Lin Y.C."/>
            <person name="Napier J."/>
            <person name="Ogata H."/>
            <person name="Sarno A.F."/>
            <person name="Shmutz J."/>
            <person name="Schroeder D."/>
            <person name="de Vargas C."/>
            <person name="Verret F."/>
            <person name="von Dassow P."/>
            <person name="Valentin K."/>
            <person name="Van de Peer Y."/>
            <person name="Wheeler G."/>
            <person name="Dacks J.B."/>
            <person name="Delwiche C.F."/>
            <person name="Dyhrman S.T."/>
            <person name="Glockner G."/>
            <person name="John U."/>
            <person name="Richards T."/>
            <person name="Worden A.Z."/>
            <person name="Zhang X."/>
            <person name="Grigoriev I.V."/>
            <person name="Allen A.E."/>
            <person name="Bidle K."/>
            <person name="Borodovsky M."/>
            <person name="Bowler C."/>
            <person name="Brownlee C."/>
            <person name="Cock J.M."/>
            <person name="Elias M."/>
            <person name="Gladyshev V.N."/>
            <person name="Groth M."/>
            <person name="Guda C."/>
            <person name="Hadaegh A."/>
            <person name="Iglesias-Rodriguez M.D."/>
            <person name="Jenkins J."/>
            <person name="Jones B.M."/>
            <person name="Lawson T."/>
            <person name="Leese F."/>
            <person name="Lindquist E."/>
            <person name="Lobanov A."/>
            <person name="Lomsadze A."/>
            <person name="Malik S.B."/>
            <person name="Marsh M.E."/>
            <person name="Mackinder L."/>
            <person name="Mock T."/>
            <person name="Mueller-Roeber B."/>
            <person name="Pagarete A."/>
            <person name="Parker M."/>
            <person name="Probert I."/>
            <person name="Quesneville H."/>
            <person name="Raines C."/>
            <person name="Rensing S.A."/>
            <person name="Riano-Pachon D.M."/>
            <person name="Richier S."/>
            <person name="Rokitta S."/>
            <person name="Shiraiwa Y."/>
            <person name="Soanes D.M."/>
            <person name="van der Giezen M."/>
            <person name="Wahlund T.M."/>
            <person name="Williams B."/>
            <person name="Wilson W."/>
            <person name="Wolfe G."/>
            <person name="Wurch L.L."/>
        </authorList>
    </citation>
    <scope>NUCLEOTIDE SEQUENCE</scope>
</reference>
<proteinExistence type="predicted"/>
<keyword evidence="2" id="KW-0597">Phosphoprotein</keyword>
<dbReference type="RefSeq" id="XP_005757832.1">
    <property type="nucleotide sequence ID" value="XM_005757775.1"/>
</dbReference>
<evidence type="ECO:0000256" key="1">
    <source>
        <dbReference type="ARBA" id="ARBA00022450"/>
    </source>
</evidence>
<dbReference type="KEGG" id="ehx:EMIHUDRAFT_199113"/>
<dbReference type="Pfam" id="PF00501">
    <property type="entry name" value="AMP-binding"/>
    <property type="match status" value="1"/>
</dbReference>
<dbReference type="Proteomes" id="UP000013827">
    <property type="component" value="Unassembled WGS sequence"/>
</dbReference>
<evidence type="ECO:0000313" key="6">
    <source>
        <dbReference type="Proteomes" id="UP000013827"/>
    </source>
</evidence>
<dbReference type="GeneID" id="17251408"/>
<dbReference type="InterPro" id="IPR020845">
    <property type="entry name" value="AMP-binding_CS"/>
</dbReference>
<evidence type="ECO:0000256" key="3">
    <source>
        <dbReference type="SAM" id="MobiDB-lite"/>
    </source>
</evidence>
<protein>
    <recommendedName>
        <fullName evidence="4">AMP-dependent synthetase/ligase domain-containing protein</fullName>
    </recommendedName>
</protein>
<dbReference type="EnsemblProtists" id="EOD05403">
    <property type="protein sequence ID" value="EOD05403"/>
    <property type="gene ID" value="EMIHUDRAFT_199113"/>
</dbReference>
<dbReference type="InterPro" id="IPR000873">
    <property type="entry name" value="AMP-dep_synth/lig_dom"/>
</dbReference>
<keyword evidence="6" id="KW-1185">Reference proteome</keyword>
<feature type="compositionally biased region" description="Low complexity" evidence="3">
    <location>
        <begin position="145"/>
        <end position="156"/>
    </location>
</feature>
<evidence type="ECO:0000313" key="5">
    <source>
        <dbReference type="EnsemblProtists" id="EOD05403"/>
    </source>
</evidence>
<dbReference type="AlphaFoldDB" id="A0A0D3I2B8"/>
<evidence type="ECO:0000256" key="2">
    <source>
        <dbReference type="ARBA" id="ARBA00022553"/>
    </source>
</evidence>
<dbReference type="STRING" id="2903.R1B719"/>
<feature type="region of interest" description="Disordered" evidence="3">
    <location>
        <begin position="134"/>
        <end position="160"/>
    </location>
</feature>
<keyword evidence="1" id="KW-0596">Phosphopantetheine</keyword>
<name>A0A0D3I2B8_EMIH1</name>
<feature type="domain" description="AMP-dependent synthetase/ligase" evidence="4">
    <location>
        <begin position="7"/>
        <end position="193"/>
    </location>
</feature>
<dbReference type="Gene3D" id="3.40.50.980">
    <property type="match status" value="2"/>
</dbReference>
<dbReference type="PaxDb" id="2903-EOD05403"/>
<sequence>MDGVCDQRHSGTALIDATAPAARSLTFDWLRRHTSLLADALQRHASPRQAVVGLLSERSAEQVCGVFAIWRAGGVYLPLDPTDPESRLACVVEDARPAALLVAAACEAATSRLHTVGVPRVQLESGRLLGATSSSLAENGRTLPEGESTTRSTSGSAHSAGGCRRLMAGCCYLLYTSGSTGESKGVLGSRAGLEARAGCGTPLPNRK</sequence>
<organism evidence="5 6">
    <name type="scientific">Emiliania huxleyi (strain CCMP1516)</name>
    <dbReference type="NCBI Taxonomy" id="280463"/>
    <lineage>
        <taxon>Eukaryota</taxon>
        <taxon>Haptista</taxon>
        <taxon>Haptophyta</taxon>
        <taxon>Prymnesiophyceae</taxon>
        <taxon>Isochrysidales</taxon>
        <taxon>Noelaerhabdaceae</taxon>
        <taxon>Emiliania</taxon>
    </lineage>
</organism>
<dbReference type="HOGENOM" id="CLU_1328525_0_0_1"/>
<dbReference type="PROSITE" id="PS00455">
    <property type="entry name" value="AMP_BINDING"/>
    <property type="match status" value="1"/>
</dbReference>
<reference evidence="5" key="2">
    <citation type="submission" date="2024-10" db="UniProtKB">
        <authorList>
            <consortium name="EnsemblProtists"/>
        </authorList>
    </citation>
    <scope>IDENTIFICATION</scope>
</reference>
<evidence type="ECO:0000259" key="4">
    <source>
        <dbReference type="Pfam" id="PF00501"/>
    </source>
</evidence>
<dbReference type="PANTHER" id="PTHR44845:SF6">
    <property type="entry name" value="BETA-ALANINE-ACTIVATING ENZYME"/>
    <property type="match status" value="1"/>
</dbReference>
<dbReference type="PANTHER" id="PTHR44845">
    <property type="entry name" value="CARRIER DOMAIN-CONTAINING PROTEIN"/>
    <property type="match status" value="1"/>
</dbReference>
<accession>A0A0D3I2B8</accession>
<dbReference type="SUPFAM" id="SSF56801">
    <property type="entry name" value="Acetyl-CoA synthetase-like"/>
    <property type="match status" value="1"/>
</dbReference>